<keyword evidence="2" id="KW-1185">Reference proteome</keyword>
<evidence type="ECO:0000313" key="2">
    <source>
        <dbReference type="Proteomes" id="UP001364695"/>
    </source>
</evidence>
<comment type="caution">
    <text evidence="1">The sequence shown here is derived from an EMBL/GenBank/DDBJ whole genome shotgun (WGS) entry which is preliminary data.</text>
</comment>
<protein>
    <submittedName>
        <fullName evidence="1">Holliday junction resolvase RuvX</fullName>
    </submittedName>
</protein>
<dbReference type="Proteomes" id="UP001364695">
    <property type="component" value="Unassembled WGS sequence"/>
</dbReference>
<name>A0ACC6P450_9BURK</name>
<proteinExistence type="predicted"/>
<reference evidence="1" key="1">
    <citation type="submission" date="2023-10" db="EMBL/GenBank/DDBJ databases">
        <title>Amphibacter perezi, gen. nov., sp. nov. a novel taxa of the family Comamonadaceae, class Betaproteobacteria isolated from the skin microbiota of Pelophylax perezi from different populations.</title>
        <authorList>
            <person name="Costa S."/>
            <person name="Proenca D.N."/>
            <person name="Lopes I."/>
            <person name="Morais P.V."/>
        </authorList>
    </citation>
    <scope>NUCLEOTIDE SEQUENCE</scope>
    <source>
        <strain evidence="1">SL12-8</strain>
    </source>
</reference>
<accession>A0ACC6P450</accession>
<gene>
    <name evidence="1" type="primary">ruvX</name>
    <name evidence="1" type="ORF">RV045_11235</name>
</gene>
<dbReference type="EMBL" id="JAWDIE010000018">
    <property type="protein sequence ID" value="MEJ7138996.1"/>
    <property type="molecule type" value="Genomic_DNA"/>
</dbReference>
<evidence type="ECO:0000313" key="1">
    <source>
        <dbReference type="EMBL" id="MEJ7138996.1"/>
    </source>
</evidence>
<sequence>MTPVQNLPDPAPRSGPDQTLLALDYGTRHIGVAVGNTLMRRAQALKTLSVRGQEHWQALDALIAEWQPTALVVGLPFHPDGAEHINTARARRFARQLRGRCRLDIHLEDERYSTCEAAGAEAGSGSRASHSIDARAAAVILQQYLDRL</sequence>
<organism evidence="1 2">
    <name type="scientific">Amphibiibacter pelophylacis</name>
    <dbReference type="NCBI Taxonomy" id="1799477"/>
    <lineage>
        <taxon>Bacteria</taxon>
        <taxon>Pseudomonadati</taxon>
        <taxon>Pseudomonadota</taxon>
        <taxon>Betaproteobacteria</taxon>
        <taxon>Burkholderiales</taxon>
        <taxon>Sphaerotilaceae</taxon>
        <taxon>Amphibiibacter</taxon>
    </lineage>
</organism>